<evidence type="ECO:0000256" key="4">
    <source>
        <dbReference type="ARBA" id="ARBA00038054"/>
    </source>
</evidence>
<sequence>MITRMPSELSERENYKLLIGSVIPRPVAVVSTISDKEVLNIAPFSYFNIVSSNPPMLSLAIQRKDGEMKDTARNIVGRKKAVIQVLDAEILLEVNKTAASLPNDESELVLTNLTTRKSENTPIPILNEAKVTFETSLYDHVEIKNETATTADLFLLSIEAYHLDELVYDPETGRIDPEALHAISRLAGSDYATIGEIITLARPD</sequence>
<evidence type="ECO:0000256" key="3">
    <source>
        <dbReference type="ARBA" id="ARBA00022643"/>
    </source>
</evidence>
<dbReference type="SUPFAM" id="SSF50475">
    <property type="entry name" value="FMN-binding split barrel"/>
    <property type="match status" value="1"/>
</dbReference>
<evidence type="ECO:0000256" key="1">
    <source>
        <dbReference type="ARBA" id="ARBA00001917"/>
    </source>
</evidence>
<dbReference type="InterPro" id="IPR002563">
    <property type="entry name" value="Flavin_Rdtase-like_dom"/>
</dbReference>
<feature type="domain" description="Flavin reductase like" evidence="5">
    <location>
        <begin position="20"/>
        <end position="177"/>
    </location>
</feature>
<protein>
    <submittedName>
        <fullName evidence="6">Flavin reductase</fullName>
    </submittedName>
</protein>
<dbReference type="AlphaFoldDB" id="A0A367CDY0"/>
<dbReference type="Proteomes" id="UP000252797">
    <property type="component" value="Unassembled WGS sequence"/>
</dbReference>
<dbReference type="PANTHER" id="PTHR33798">
    <property type="entry name" value="FLAVOPROTEIN OXYGENASE"/>
    <property type="match status" value="1"/>
</dbReference>
<accession>A0A367CDY0</accession>
<reference evidence="6 7" key="1">
    <citation type="submission" date="2015-06" db="EMBL/GenBank/DDBJ databases">
        <title>The Genome Sequence of Enterococcus durans 4EA1.</title>
        <authorList>
            <consortium name="The Broad Institute Genomics Platform"/>
            <consortium name="The Broad Institute Genome Sequencing Center for Infectious Disease"/>
            <person name="Earl A.M."/>
            <person name="Van Tyne D."/>
            <person name="Lebreton F."/>
            <person name="Saavedra J.T."/>
            <person name="Gilmore M.S."/>
            <person name="Manson Mcguire A."/>
            <person name="Clock S."/>
            <person name="Crupain M."/>
            <person name="Rangan U."/>
            <person name="Young S."/>
            <person name="Abouelleil A."/>
            <person name="Cao P."/>
            <person name="Chapman S.B."/>
            <person name="Griggs A."/>
            <person name="Priest M."/>
            <person name="Shea T."/>
            <person name="Wortman J."/>
            <person name="Nusbaum C."/>
            <person name="Birren B."/>
        </authorList>
    </citation>
    <scope>NUCLEOTIDE SEQUENCE [LARGE SCALE GENOMIC DNA]</scope>
    <source>
        <strain evidence="6 7">4EA1</strain>
    </source>
</reference>
<gene>
    <name evidence="6" type="ORF">EA71_01438</name>
</gene>
<dbReference type="Pfam" id="PF01613">
    <property type="entry name" value="Flavin_Reduct"/>
    <property type="match status" value="1"/>
</dbReference>
<organism evidence="6 7">
    <name type="scientific">Enterococcus durans</name>
    <dbReference type="NCBI Taxonomy" id="53345"/>
    <lineage>
        <taxon>Bacteria</taxon>
        <taxon>Bacillati</taxon>
        <taxon>Bacillota</taxon>
        <taxon>Bacilli</taxon>
        <taxon>Lactobacillales</taxon>
        <taxon>Enterococcaceae</taxon>
        <taxon>Enterococcus</taxon>
    </lineage>
</organism>
<dbReference type="Gene3D" id="2.30.110.10">
    <property type="entry name" value="Electron Transport, Fmn-binding Protein, Chain A"/>
    <property type="match status" value="1"/>
</dbReference>
<dbReference type="InterPro" id="IPR012349">
    <property type="entry name" value="Split_barrel_FMN-bd"/>
</dbReference>
<dbReference type="STRING" id="53345.LIU_08500"/>
<evidence type="ECO:0000313" key="6">
    <source>
        <dbReference type="EMBL" id="RCA10686.1"/>
    </source>
</evidence>
<name>A0A367CDY0_9ENTE</name>
<evidence type="ECO:0000256" key="2">
    <source>
        <dbReference type="ARBA" id="ARBA00022630"/>
    </source>
</evidence>
<dbReference type="SMART" id="SM00903">
    <property type="entry name" value="Flavin_Reduct"/>
    <property type="match status" value="1"/>
</dbReference>
<proteinExistence type="inferred from homology"/>
<keyword evidence="2" id="KW-0285">Flavoprotein</keyword>
<dbReference type="PANTHER" id="PTHR33798:SF5">
    <property type="entry name" value="FLAVIN REDUCTASE LIKE DOMAIN-CONTAINING PROTEIN"/>
    <property type="match status" value="1"/>
</dbReference>
<comment type="cofactor">
    <cofactor evidence="1">
        <name>FMN</name>
        <dbReference type="ChEBI" id="CHEBI:58210"/>
    </cofactor>
</comment>
<dbReference type="EMBL" id="LEPB01000004">
    <property type="protein sequence ID" value="RCA10686.1"/>
    <property type="molecule type" value="Genomic_DNA"/>
</dbReference>
<dbReference type="GO" id="GO:0010181">
    <property type="term" value="F:FMN binding"/>
    <property type="evidence" value="ECO:0007669"/>
    <property type="project" value="InterPro"/>
</dbReference>
<evidence type="ECO:0000313" key="7">
    <source>
        <dbReference type="Proteomes" id="UP000252797"/>
    </source>
</evidence>
<keyword evidence="3" id="KW-0288">FMN</keyword>
<comment type="similarity">
    <text evidence="4">Belongs to the flavoredoxin family.</text>
</comment>
<dbReference type="RefSeq" id="WP_113845629.1">
    <property type="nucleotide sequence ID" value="NZ_LEPB01000004.1"/>
</dbReference>
<comment type="caution">
    <text evidence="6">The sequence shown here is derived from an EMBL/GenBank/DDBJ whole genome shotgun (WGS) entry which is preliminary data.</text>
</comment>
<evidence type="ECO:0000259" key="5">
    <source>
        <dbReference type="SMART" id="SM00903"/>
    </source>
</evidence>
<dbReference type="GO" id="GO:0016646">
    <property type="term" value="F:oxidoreductase activity, acting on the CH-NH group of donors, NAD or NADP as acceptor"/>
    <property type="evidence" value="ECO:0007669"/>
    <property type="project" value="UniProtKB-ARBA"/>
</dbReference>